<protein>
    <submittedName>
        <fullName evidence="1">Uncharacterized protein</fullName>
    </submittedName>
</protein>
<gene>
    <name evidence="1" type="ORF">ES692_08195</name>
</gene>
<reference evidence="1 2" key="1">
    <citation type="submission" date="2019-08" db="EMBL/GenBank/DDBJ databases">
        <title>Genome of Psychroserpens burtonensis ACAM 167.</title>
        <authorList>
            <person name="Bowman J.P."/>
        </authorList>
    </citation>
    <scope>NUCLEOTIDE SEQUENCE [LARGE SCALE GENOMIC DNA]</scope>
    <source>
        <strain evidence="1 2">ACAM 167</strain>
    </source>
</reference>
<accession>A0A5C7B940</accession>
<dbReference type="STRING" id="1123037.GCA_000425305_00219"/>
<comment type="caution">
    <text evidence="1">The sequence shown here is derived from an EMBL/GenBank/DDBJ whole genome shotgun (WGS) entry which is preliminary data.</text>
</comment>
<dbReference type="RefSeq" id="WP_028870708.1">
    <property type="nucleotide sequence ID" value="NZ_VOSB01000010.1"/>
</dbReference>
<dbReference type="OrthoDB" id="1122048at2"/>
<evidence type="ECO:0000313" key="2">
    <source>
        <dbReference type="Proteomes" id="UP000321938"/>
    </source>
</evidence>
<evidence type="ECO:0000313" key="1">
    <source>
        <dbReference type="EMBL" id="TXE17870.1"/>
    </source>
</evidence>
<keyword evidence="2" id="KW-1185">Reference proteome</keyword>
<dbReference type="AlphaFoldDB" id="A0A5C7B940"/>
<organism evidence="1 2">
    <name type="scientific">Psychroserpens burtonensis</name>
    <dbReference type="NCBI Taxonomy" id="49278"/>
    <lineage>
        <taxon>Bacteria</taxon>
        <taxon>Pseudomonadati</taxon>
        <taxon>Bacteroidota</taxon>
        <taxon>Flavobacteriia</taxon>
        <taxon>Flavobacteriales</taxon>
        <taxon>Flavobacteriaceae</taxon>
        <taxon>Psychroserpens</taxon>
    </lineage>
</organism>
<proteinExistence type="predicted"/>
<dbReference type="EMBL" id="VOSB01000010">
    <property type="protein sequence ID" value="TXE17870.1"/>
    <property type="molecule type" value="Genomic_DNA"/>
</dbReference>
<sequence>MKPIKTILLVVILLTTVIGYANEKVIDLSLKGITILKFSNVKKGHQYKIIDDKGTILFTEKIKRNGTFVKRFDFTALNNGSYILELDKDFEIIITPFIIQSNNVVFLEKNEKVIFKPVVRTENNQLLISHMSLDEQPLKIELYYNGERIFKDQLVGDKILNKIYKLSSQEKGSYYLSMTSGGRSFIKSFELL</sequence>
<name>A0A5C7B940_9FLAO</name>
<dbReference type="Proteomes" id="UP000321938">
    <property type="component" value="Unassembled WGS sequence"/>
</dbReference>